<evidence type="ECO:0000313" key="2">
    <source>
        <dbReference type="EMBL" id="MEM0543034.1"/>
    </source>
</evidence>
<comment type="caution">
    <text evidence="2">The sequence shown here is derived from an EMBL/GenBank/DDBJ whole genome shotgun (WGS) entry which is preliminary data.</text>
</comment>
<dbReference type="Proteomes" id="UP001460072">
    <property type="component" value="Unassembled WGS sequence"/>
</dbReference>
<feature type="signal peptide" evidence="1">
    <location>
        <begin position="1"/>
        <end position="16"/>
    </location>
</feature>
<dbReference type="Pfam" id="PF09697">
    <property type="entry name" value="Porph_ging"/>
    <property type="match status" value="1"/>
</dbReference>
<gene>
    <name evidence="2" type="ORF">WFZ85_10410</name>
</gene>
<dbReference type="RefSeq" id="WP_342696236.1">
    <property type="nucleotide sequence ID" value="NZ_JBCGDO010000013.1"/>
</dbReference>
<dbReference type="EMBL" id="JBCGDO010000013">
    <property type="protein sequence ID" value="MEM0543034.1"/>
    <property type="molecule type" value="Genomic_DNA"/>
</dbReference>
<sequence length="234" mass="27099">MKFFTLLFFFTLISYAQINSGCIEYKVNFAFEDSKVKNIDATGFVEAAITGSKNIIFSLNFNENYSCFKYNDRGIKSYEEEIALIFTNAENICFTDIKNKLNYFEISENKIFKKGEFILIDSIKSNWTITNETKIIDKYTCYKAKLTIDKSNSQTKKDVIVTAWFSPMLPYSFGPNGFSGLPGLILELYVNKTIFTVNKISIFKNEEIYKPSLGKEINFENYKKIIVERTPNFE</sequence>
<organism evidence="2 3">
    <name type="scientific">Flavobacterium aureirubrum</name>
    <dbReference type="NCBI Taxonomy" id="3133147"/>
    <lineage>
        <taxon>Bacteria</taxon>
        <taxon>Pseudomonadati</taxon>
        <taxon>Bacteroidota</taxon>
        <taxon>Flavobacteriia</taxon>
        <taxon>Flavobacteriales</taxon>
        <taxon>Flavobacteriaceae</taxon>
        <taxon>Flavobacterium</taxon>
    </lineage>
</organism>
<protein>
    <submittedName>
        <fullName evidence="2">GLPGLI family protein</fullName>
    </submittedName>
</protein>
<feature type="chain" id="PRO_5046435043" evidence="1">
    <location>
        <begin position="17"/>
        <end position="234"/>
    </location>
</feature>
<dbReference type="InterPro" id="IPR005901">
    <property type="entry name" value="GLPGLI"/>
</dbReference>
<evidence type="ECO:0000313" key="3">
    <source>
        <dbReference type="Proteomes" id="UP001460072"/>
    </source>
</evidence>
<keyword evidence="1" id="KW-0732">Signal</keyword>
<accession>A0ABU9N844</accession>
<proteinExistence type="predicted"/>
<reference evidence="2 3" key="1">
    <citation type="submission" date="2024-03" db="EMBL/GenBank/DDBJ databases">
        <title>Two novel species of the genus Flavobacterium exhibiting potentially degradation of complex polysaccharides.</title>
        <authorList>
            <person name="Lian X."/>
        </authorList>
    </citation>
    <scope>NUCLEOTIDE SEQUENCE [LARGE SCALE GENOMIC DNA]</scope>
    <source>
        <strain evidence="3">j3</strain>
    </source>
</reference>
<keyword evidence="3" id="KW-1185">Reference proteome</keyword>
<name>A0ABU9N844_9FLAO</name>
<evidence type="ECO:0000256" key="1">
    <source>
        <dbReference type="SAM" id="SignalP"/>
    </source>
</evidence>
<dbReference type="NCBIfam" id="TIGR01200">
    <property type="entry name" value="GLPGLI"/>
    <property type="match status" value="1"/>
</dbReference>